<comment type="caution">
    <text evidence="10">The sequence shown here is derived from an EMBL/GenBank/DDBJ whole genome shotgun (WGS) entry which is preliminary data.</text>
</comment>
<dbReference type="SUPFAM" id="SSF51735">
    <property type="entry name" value="NAD(P)-binding Rossmann-fold domains"/>
    <property type="match status" value="1"/>
</dbReference>
<dbReference type="EC" id="4.2.1.46" evidence="4 8"/>
<dbReference type="Pfam" id="PF16363">
    <property type="entry name" value="GDP_Man_Dehyd"/>
    <property type="match status" value="1"/>
</dbReference>
<dbReference type="CDD" id="cd05246">
    <property type="entry name" value="dTDP_GD_SDR_e"/>
    <property type="match status" value="1"/>
</dbReference>
<dbReference type="InterPro" id="IPR036291">
    <property type="entry name" value="NAD(P)-bd_dom_sf"/>
</dbReference>
<keyword evidence="7 8" id="KW-0456">Lyase</keyword>
<organism evidence="10 11">
    <name type="scientific">Thermanaerothrix solaris</name>
    <dbReference type="NCBI Taxonomy" id="3058434"/>
    <lineage>
        <taxon>Bacteria</taxon>
        <taxon>Bacillati</taxon>
        <taxon>Chloroflexota</taxon>
        <taxon>Anaerolineae</taxon>
        <taxon>Anaerolineales</taxon>
        <taxon>Anaerolineaceae</taxon>
        <taxon>Thermanaerothrix</taxon>
    </lineage>
</organism>
<dbReference type="RefSeq" id="WP_315624010.1">
    <property type="nucleotide sequence ID" value="NZ_JAUHMF010000001.1"/>
</dbReference>
<evidence type="ECO:0000313" key="11">
    <source>
        <dbReference type="Proteomes" id="UP001254165"/>
    </source>
</evidence>
<evidence type="ECO:0000256" key="2">
    <source>
        <dbReference type="ARBA" id="ARBA00001911"/>
    </source>
</evidence>
<evidence type="ECO:0000256" key="5">
    <source>
        <dbReference type="ARBA" id="ARBA00016977"/>
    </source>
</evidence>
<dbReference type="PANTHER" id="PTHR43000">
    <property type="entry name" value="DTDP-D-GLUCOSE 4,6-DEHYDRATASE-RELATED"/>
    <property type="match status" value="1"/>
</dbReference>
<keyword evidence="6" id="KW-0520">NAD</keyword>
<accession>A0ABU3NKN4</accession>
<name>A0ABU3NKN4_9CHLR</name>
<dbReference type="Gene3D" id="3.90.25.10">
    <property type="entry name" value="UDP-galactose 4-epimerase, domain 1"/>
    <property type="match status" value="1"/>
</dbReference>
<evidence type="ECO:0000256" key="4">
    <source>
        <dbReference type="ARBA" id="ARBA00011990"/>
    </source>
</evidence>
<feature type="domain" description="NAD(P)-binding" evidence="9">
    <location>
        <begin position="5"/>
        <end position="326"/>
    </location>
</feature>
<evidence type="ECO:0000256" key="6">
    <source>
        <dbReference type="ARBA" id="ARBA00023027"/>
    </source>
</evidence>
<dbReference type="GO" id="GO:0008460">
    <property type="term" value="F:dTDP-glucose 4,6-dehydratase activity"/>
    <property type="evidence" value="ECO:0007669"/>
    <property type="project" value="UniProtKB-EC"/>
</dbReference>
<dbReference type="InterPro" id="IPR005888">
    <property type="entry name" value="dTDP_Gluc_deHydtase"/>
</dbReference>
<evidence type="ECO:0000313" key="10">
    <source>
        <dbReference type="EMBL" id="MDT8897357.1"/>
    </source>
</evidence>
<gene>
    <name evidence="10" type="primary">rfbB</name>
    <name evidence="10" type="ORF">QYE77_03695</name>
</gene>
<protein>
    <recommendedName>
        <fullName evidence="5 8">dTDP-glucose 4,6-dehydratase</fullName>
        <ecNumber evidence="4 8">4.2.1.46</ecNumber>
    </recommendedName>
</protein>
<evidence type="ECO:0000256" key="1">
    <source>
        <dbReference type="ARBA" id="ARBA00001539"/>
    </source>
</evidence>
<evidence type="ECO:0000256" key="7">
    <source>
        <dbReference type="ARBA" id="ARBA00023239"/>
    </source>
</evidence>
<proteinExistence type="inferred from homology"/>
<dbReference type="Gene3D" id="3.40.50.720">
    <property type="entry name" value="NAD(P)-binding Rossmann-like Domain"/>
    <property type="match status" value="1"/>
</dbReference>
<evidence type="ECO:0000256" key="3">
    <source>
        <dbReference type="ARBA" id="ARBA00008178"/>
    </source>
</evidence>
<reference evidence="10 11" key="1">
    <citation type="submission" date="2023-07" db="EMBL/GenBank/DDBJ databases">
        <title>Novel species of Thermanaerothrix with wide hydrolytic capabilities.</title>
        <authorList>
            <person name="Zayulina K.S."/>
            <person name="Podosokorskaya O.A."/>
            <person name="Elcheninov A.G."/>
        </authorList>
    </citation>
    <scope>NUCLEOTIDE SEQUENCE [LARGE SCALE GENOMIC DNA]</scope>
    <source>
        <strain evidence="10 11">4228-RoL</strain>
    </source>
</reference>
<comment type="cofactor">
    <cofactor evidence="2 8">
        <name>NAD(+)</name>
        <dbReference type="ChEBI" id="CHEBI:57540"/>
    </cofactor>
</comment>
<dbReference type="Proteomes" id="UP001254165">
    <property type="component" value="Unassembled WGS sequence"/>
</dbReference>
<evidence type="ECO:0000256" key="8">
    <source>
        <dbReference type="RuleBase" id="RU004473"/>
    </source>
</evidence>
<keyword evidence="11" id="KW-1185">Reference proteome</keyword>
<comment type="similarity">
    <text evidence="3 8">Belongs to the NAD(P)-dependent epimerase/dehydratase family. dTDP-glucose dehydratase subfamily.</text>
</comment>
<comment type="catalytic activity">
    <reaction evidence="1 8">
        <text>dTDP-alpha-D-glucose = dTDP-4-dehydro-6-deoxy-alpha-D-glucose + H2O</text>
        <dbReference type="Rhea" id="RHEA:17221"/>
        <dbReference type="ChEBI" id="CHEBI:15377"/>
        <dbReference type="ChEBI" id="CHEBI:57477"/>
        <dbReference type="ChEBI" id="CHEBI:57649"/>
        <dbReference type="EC" id="4.2.1.46"/>
    </reaction>
</comment>
<dbReference type="EMBL" id="JAUHMF010000001">
    <property type="protein sequence ID" value="MDT8897357.1"/>
    <property type="molecule type" value="Genomic_DNA"/>
</dbReference>
<dbReference type="NCBIfam" id="TIGR01181">
    <property type="entry name" value="dTDP_gluc_dehyt"/>
    <property type="match status" value="1"/>
</dbReference>
<sequence>MQRVLVTGGAGFIGSNFVRYLLHHEPEVQIINLDLLTYAGSLENLCDLPDEHRHIFIRGDICDSDLVYHLFIQYEIDTVVHFAAESHVDRSILGPAQFIQTNIVGTFTLLEAARRAWIEDKIVPLERCRFHHVSTDEVFGSLEPHDPPFRETNPYAPNSPYAASKASSDHLVRAYAHTYGLPVTITNCSNNYGPYQFPEKLIPLMILNALQGKPLPVYGDGQQIRDWLYVEDHCDAIHRVLRQGKPGETYNVGGNNQPTNLHIVHTICDLLDDLRPESPYRPHRNLIRFVADRPGHDRRYAMDIRKIQHELGWQPRETLESGLRKTVLWYLNHLDWVSAILKRPDFQAWLENNYASRGVKP</sequence>
<dbReference type="InterPro" id="IPR016040">
    <property type="entry name" value="NAD(P)-bd_dom"/>
</dbReference>
<evidence type="ECO:0000259" key="9">
    <source>
        <dbReference type="Pfam" id="PF16363"/>
    </source>
</evidence>